<evidence type="ECO:0000256" key="3">
    <source>
        <dbReference type="ARBA" id="ARBA00022553"/>
    </source>
</evidence>
<name>A0A318U9S1_9SPHI</name>
<evidence type="ECO:0000256" key="4">
    <source>
        <dbReference type="ARBA" id="ARBA00022679"/>
    </source>
</evidence>
<feature type="domain" description="Histidine kinase" evidence="7">
    <location>
        <begin position="385"/>
        <end position="599"/>
    </location>
</feature>
<dbReference type="Gene3D" id="3.30.565.10">
    <property type="entry name" value="Histidine kinase-like ATPase, C-terminal domain"/>
    <property type="match status" value="1"/>
</dbReference>
<evidence type="ECO:0000313" key="9">
    <source>
        <dbReference type="Proteomes" id="UP000248198"/>
    </source>
</evidence>
<dbReference type="PANTHER" id="PTHR43047">
    <property type="entry name" value="TWO-COMPONENT HISTIDINE PROTEIN KINASE"/>
    <property type="match status" value="1"/>
</dbReference>
<keyword evidence="6" id="KW-0812">Transmembrane</keyword>
<evidence type="ECO:0000256" key="6">
    <source>
        <dbReference type="SAM" id="Phobius"/>
    </source>
</evidence>
<dbReference type="CDD" id="cd00075">
    <property type="entry name" value="HATPase"/>
    <property type="match status" value="1"/>
</dbReference>
<evidence type="ECO:0000259" key="7">
    <source>
        <dbReference type="PROSITE" id="PS50109"/>
    </source>
</evidence>
<keyword evidence="4" id="KW-0808">Transferase</keyword>
<dbReference type="Pfam" id="PF02518">
    <property type="entry name" value="HATPase_c"/>
    <property type="match status" value="1"/>
</dbReference>
<evidence type="ECO:0000256" key="2">
    <source>
        <dbReference type="ARBA" id="ARBA00012438"/>
    </source>
</evidence>
<dbReference type="RefSeq" id="WP_146229874.1">
    <property type="nucleotide sequence ID" value="NZ_QKLU01000007.1"/>
</dbReference>
<dbReference type="InterPro" id="IPR036890">
    <property type="entry name" value="HATPase_C_sf"/>
</dbReference>
<dbReference type="InterPro" id="IPR045957">
    <property type="entry name" value="DUF6377"/>
</dbReference>
<dbReference type="SUPFAM" id="SSF55874">
    <property type="entry name" value="ATPase domain of HSP90 chaperone/DNA topoisomerase II/histidine kinase"/>
    <property type="match status" value="1"/>
</dbReference>
<keyword evidence="3" id="KW-0597">Phosphoprotein</keyword>
<keyword evidence="9" id="KW-1185">Reference proteome</keyword>
<evidence type="ECO:0000256" key="5">
    <source>
        <dbReference type="ARBA" id="ARBA00022777"/>
    </source>
</evidence>
<dbReference type="PRINTS" id="PR00344">
    <property type="entry name" value="BCTRLSENSOR"/>
</dbReference>
<dbReference type="OrthoDB" id="9757990at2"/>
<dbReference type="Proteomes" id="UP000248198">
    <property type="component" value="Unassembled WGS sequence"/>
</dbReference>
<dbReference type="PANTHER" id="PTHR43047:SF72">
    <property type="entry name" value="OSMOSENSING HISTIDINE PROTEIN KINASE SLN1"/>
    <property type="match status" value="1"/>
</dbReference>
<accession>A0A318U9S1</accession>
<dbReference type="SUPFAM" id="SSF47384">
    <property type="entry name" value="Homodimeric domain of signal transducing histidine kinase"/>
    <property type="match status" value="1"/>
</dbReference>
<keyword evidence="6" id="KW-1133">Transmembrane helix</keyword>
<sequence>MHIPIKTLAILLWLLTIHLPVFSLDTSDSLLNVLKKELVNKKIYDRQKEVRIRKLKDSIISYSGNNFNTLYDLNVSLWREYSDYQRDSALTYSNKLLNIAIKINDRSKINFARLKFGQILITSGMFKEAMDCMKMVDLHLQSPQIKRNYYSYMAWLYWAMAEYNGDQIYAPDYRKKNKAYTDSLLLFPKPDAFELEINGRFPDTTKTNRLKNHPYYIGYLLNKSKTELRRTARLAYLLSDLYSGQKKIDLLVIAATNDIRSSVKQTSAVFLLGEEFNKIGDTENAYIFLQEALEEADFFGSRSHKVDISSLLPYVAARKILQKEHYIAAALLASIILVSIVIGVWYSRTRLKSLNTKIGRQNIAMQKALSALEQSQKENTQMMKIVAHDLRGAMAAAVSVTHLLLGNENLEASDRKMLELLETSSTGSMEMIADLLNMNIAKEGILKEAVEMDALIHYCVDLLGYKAAEKKQKIEAETFPITLNVNREKIWRLLSNLIINAIKFSPENTVINIKMEKKSVENEVLISILDNGIGIPKEMQERIFSLSKDTGRSGTNGEQSFGLGLFICKQIVEAHDGRIWVERNPDGGTIFYITLPMIGDLS</sequence>
<dbReference type="PROSITE" id="PS50109">
    <property type="entry name" value="HIS_KIN"/>
    <property type="match status" value="1"/>
</dbReference>
<dbReference type="GO" id="GO:0005886">
    <property type="term" value="C:plasma membrane"/>
    <property type="evidence" value="ECO:0007669"/>
    <property type="project" value="TreeGrafter"/>
</dbReference>
<organism evidence="8 9">
    <name type="scientific">Pedobacter nutrimenti</name>
    <dbReference type="NCBI Taxonomy" id="1241337"/>
    <lineage>
        <taxon>Bacteria</taxon>
        <taxon>Pseudomonadati</taxon>
        <taxon>Bacteroidota</taxon>
        <taxon>Sphingobacteriia</taxon>
        <taxon>Sphingobacteriales</taxon>
        <taxon>Sphingobacteriaceae</taxon>
        <taxon>Pedobacter</taxon>
    </lineage>
</organism>
<evidence type="ECO:0000256" key="1">
    <source>
        <dbReference type="ARBA" id="ARBA00000085"/>
    </source>
</evidence>
<feature type="transmembrane region" description="Helical" evidence="6">
    <location>
        <begin position="326"/>
        <end position="347"/>
    </location>
</feature>
<comment type="caution">
    <text evidence="8">The sequence shown here is derived from an EMBL/GenBank/DDBJ whole genome shotgun (WGS) entry which is preliminary data.</text>
</comment>
<dbReference type="AlphaFoldDB" id="A0A318U9S1"/>
<gene>
    <name evidence="8" type="ORF">B0O44_107261</name>
</gene>
<dbReference type="EC" id="2.7.13.3" evidence="2"/>
<evidence type="ECO:0000313" key="8">
    <source>
        <dbReference type="EMBL" id="PYF71644.1"/>
    </source>
</evidence>
<dbReference type="InterPro" id="IPR005467">
    <property type="entry name" value="His_kinase_dom"/>
</dbReference>
<dbReference type="GO" id="GO:0000155">
    <property type="term" value="F:phosphorelay sensor kinase activity"/>
    <property type="evidence" value="ECO:0007669"/>
    <property type="project" value="InterPro"/>
</dbReference>
<proteinExistence type="predicted"/>
<dbReference type="SMART" id="SM00387">
    <property type="entry name" value="HATPase_c"/>
    <property type="match status" value="1"/>
</dbReference>
<dbReference type="Gene3D" id="1.10.287.130">
    <property type="match status" value="1"/>
</dbReference>
<dbReference type="Pfam" id="PF19904">
    <property type="entry name" value="DUF6377"/>
    <property type="match status" value="1"/>
</dbReference>
<dbReference type="InterPro" id="IPR036097">
    <property type="entry name" value="HisK_dim/P_sf"/>
</dbReference>
<dbReference type="GO" id="GO:0009927">
    <property type="term" value="F:histidine phosphotransfer kinase activity"/>
    <property type="evidence" value="ECO:0007669"/>
    <property type="project" value="TreeGrafter"/>
</dbReference>
<keyword evidence="5 8" id="KW-0418">Kinase</keyword>
<dbReference type="FunFam" id="3.30.565.10:FF:000006">
    <property type="entry name" value="Sensor histidine kinase WalK"/>
    <property type="match status" value="1"/>
</dbReference>
<dbReference type="EMBL" id="QKLU01000007">
    <property type="protein sequence ID" value="PYF71644.1"/>
    <property type="molecule type" value="Genomic_DNA"/>
</dbReference>
<comment type="catalytic activity">
    <reaction evidence="1">
        <text>ATP + protein L-histidine = ADP + protein N-phospho-L-histidine.</text>
        <dbReference type="EC" id="2.7.13.3"/>
    </reaction>
</comment>
<protein>
    <recommendedName>
        <fullName evidence="2">histidine kinase</fullName>
        <ecNumber evidence="2">2.7.13.3</ecNumber>
    </recommendedName>
</protein>
<dbReference type="InterPro" id="IPR003594">
    <property type="entry name" value="HATPase_dom"/>
</dbReference>
<dbReference type="InterPro" id="IPR004358">
    <property type="entry name" value="Sig_transdc_His_kin-like_C"/>
</dbReference>
<keyword evidence="6" id="KW-0472">Membrane</keyword>
<reference evidence="8 9" key="1">
    <citation type="submission" date="2018-06" db="EMBL/GenBank/DDBJ databases">
        <title>Genomic Encyclopedia of Archaeal and Bacterial Type Strains, Phase II (KMG-II): from individual species to whole genera.</title>
        <authorList>
            <person name="Goeker M."/>
        </authorList>
    </citation>
    <scope>NUCLEOTIDE SEQUENCE [LARGE SCALE GENOMIC DNA]</scope>
    <source>
        <strain evidence="8 9">DSM 27372</strain>
    </source>
</reference>